<accession>A0A8X6YBK7</accession>
<dbReference type="OrthoDB" id="10479198at2759"/>
<dbReference type="Proteomes" id="UP000886998">
    <property type="component" value="Unassembled WGS sequence"/>
</dbReference>
<keyword evidence="3" id="KW-1185">Reference proteome</keyword>
<organism evidence="2 3">
    <name type="scientific">Trichonephila inaurata madagascariensis</name>
    <dbReference type="NCBI Taxonomy" id="2747483"/>
    <lineage>
        <taxon>Eukaryota</taxon>
        <taxon>Metazoa</taxon>
        <taxon>Ecdysozoa</taxon>
        <taxon>Arthropoda</taxon>
        <taxon>Chelicerata</taxon>
        <taxon>Arachnida</taxon>
        <taxon>Araneae</taxon>
        <taxon>Araneomorphae</taxon>
        <taxon>Entelegynae</taxon>
        <taxon>Araneoidea</taxon>
        <taxon>Nephilidae</taxon>
        <taxon>Trichonephila</taxon>
        <taxon>Trichonephila inaurata</taxon>
    </lineage>
</organism>
<feature type="compositionally biased region" description="Basic residues" evidence="1">
    <location>
        <begin position="50"/>
        <end position="64"/>
    </location>
</feature>
<reference evidence="2" key="1">
    <citation type="submission" date="2020-08" db="EMBL/GenBank/DDBJ databases">
        <title>Multicomponent nature underlies the extraordinary mechanical properties of spider dragline silk.</title>
        <authorList>
            <person name="Kono N."/>
            <person name="Nakamura H."/>
            <person name="Mori M."/>
            <person name="Yoshida Y."/>
            <person name="Ohtoshi R."/>
            <person name="Malay A.D."/>
            <person name="Moran D.A.P."/>
            <person name="Tomita M."/>
            <person name="Numata K."/>
            <person name="Arakawa K."/>
        </authorList>
    </citation>
    <scope>NUCLEOTIDE SEQUENCE</scope>
</reference>
<proteinExistence type="predicted"/>
<gene>
    <name evidence="2" type="ORF">TNIN_372861</name>
</gene>
<sequence length="151" mass="17076">MPSTTLEQSLGCLRSLNKRMLLAIIPEEEQPSHPGGTDSNRRSVQLVTKGLKRTPKTKRRKKRESHPNPPQISLRTLPHSDLPPLGRGWHPGVPTKSYKAISRFKNSDMDAVMDNGLQFPPQKKGEREREILYEPAAYLACNLLRDGEGWN</sequence>
<evidence type="ECO:0000313" key="2">
    <source>
        <dbReference type="EMBL" id="GFY69821.1"/>
    </source>
</evidence>
<feature type="region of interest" description="Disordered" evidence="1">
    <location>
        <begin position="24"/>
        <end position="93"/>
    </location>
</feature>
<comment type="caution">
    <text evidence="2">The sequence shown here is derived from an EMBL/GenBank/DDBJ whole genome shotgun (WGS) entry which is preliminary data.</text>
</comment>
<name>A0A8X6YBK7_9ARAC</name>
<dbReference type="EMBL" id="BMAV01017824">
    <property type="protein sequence ID" value="GFY69821.1"/>
    <property type="molecule type" value="Genomic_DNA"/>
</dbReference>
<protein>
    <submittedName>
        <fullName evidence="2">Uncharacterized protein</fullName>
    </submittedName>
</protein>
<evidence type="ECO:0000256" key="1">
    <source>
        <dbReference type="SAM" id="MobiDB-lite"/>
    </source>
</evidence>
<dbReference type="AlphaFoldDB" id="A0A8X6YBK7"/>
<evidence type="ECO:0000313" key="3">
    <source>
        <dbReference type="Proteomes" id="UP000886998"/>
    </source>
</evidence>